<keyword evidence="1" id="KW-0175">Coiled coil</keyword>
<dbReference type="EMBL" id="PGOL01000907">
    <property type="protein sequence ID" value="PKI63068.1"/>
    <property type="molecule type" value="Genomic_DNA"/>
</dbReference>
<gene>
    <name evidence="2" type="ORF">CRG98_016519</name>
</gene>
<keyword evidence="3" id="KW-1185">Reference proteome</keyword>
<sequence length="327" mass="37652">MDRSTPSLRLESFTPPGREIMCIWRMFPSVDRAFIQLIIRDLIWLLAHSRLFCSSHPFSYLTDERSMIERLSPAFRLPERSFLEWRHFLEELTPAQFLWAAHWNPGGPMIMGCPEILGGLQDIPIEADRLPFRFQWADSASSAPDRFLRVREFRLLCETRVTQELYFPKHPTDEEQAFSATSAYVAQFYSSNSVPMCRTQMVSIPRAPPAVAPEAESSAQVAMRAELQSIREKRDRLRGELVDARVEVADYKELQRELAQTRAQAANLDREIARLSAALDRTRAKARKSPIPRFSSRKRLFGLAQSYAALQLPSVTGCWFYVYVPFS</sequence>
<feature type="coiled-coil region" evidence="1">
    <location>
        <begin position="220"/>
        <end position="285"/>
    </location>
</feature>
<name>A0A2I0K3E4_PUNGR</name>
<organism evidence="2 3">
    <name type="scientific">Punica granatum</name>
    <name type="common">Pomegranate</name>
    <dbReference type="NCBI Taxonomy" id="22663"/>
    <lineage>
        <taxon>Eukaryota</taxon>
        <taxon>Viridiplantae</taxon>
        <taxon>Streptophyta</taxon>
        <taxon>Embryophyta</taxon>
        <taxon>Tracheophyta</taxon>
        <taxon>Spermatophyta</taxon>
        <taxon>Magnoliopsida</taxon>
        <taxon>eudicotyledons</taxon>
        <taxon>Gunneridae</taxon>
        <taxon>Pentapetalae</taxon>
        <taxon>rosids</taxon>
        <taxon>malvids</taxon>
        <taxon>Myrtales</taxon>
        <taxon>Lythraceae</taxon>
        <taxon>Punica</taxon>
    </lineage>
</organism>
<protein>
    <submittedName>
        <fullName evidence="2">Uncharacterized protein</fullName>
    </submittedName>
</protein>
<comment type="caution">
    <text evidence="2">The sequence shown here is derived from an EMBL/GenBank/DDBJ whole genome shotgun (WGS) entry which is preliminary data.</text>
</comment>
<evidence type="ECO:0000313" key="3">
    <source>
        <dbReference type="Proteomes" id="UP000233551"/>
    </source>
</evidence>
<evidence type="ECO:0000313" key="2">
    <source>
        <dbReference type="EMBL" id="PKI63068.1"/>
    </source>
</evidence>
<dbReference type="Proteomes" id="UP000233551">
    <property type="component" value="Unassembled WGS sequence"/>
</dbReference>
<accession>A0A2I0K3E4</accession>
<proteinExistence type="predicted"/>
<reference evidence="2 3" key="1">
    <citation type="submission" date="2017-11" db="EMBL/GenBank/DDBJ databases">
        <title>De-novo sequencing of pomegranate (Punica granatum L.) genome.</title>
        <authorList>
            <person name="Akparov Z."/>
            <person name="Amiraslanov A."/>
            <person name="Hajiyeva S."/>
            <person name="Abbasov M."/>
            <person name="Kaur K."/>
            <person name="Hamwieh A."/>
            <person name="Solovyev V."/>
            <person name="Salamov A."/>
            <person name="Braich B."/>
            <person name="Kosarev P."/>
            <person name="Mahmoud A."/>
            <person name="Hajiyev E."/>
            <person name="Babayeva S."/>
            <person name="Izzatullayeva V."/>
            <person name="Mammadov A."/>
            <person name="Mammadov A."/>
            <person name="Sharifova S."/>
            <person name="Ojaghi J."/>
            <person name="Eynullazada K."/>
            <person name="Bayramov B."/>
            <person name="Abdulazimova A."/>
            <person name="Shahmuradov I."/>
        </authorList>
    </citation>
    <scope>NUCLEOTIDE SEQUENCE [LARGE SCALE GENOMIC DNA]</scope>
    <source>
        <strain evidence="3">cv. AG2017</strain>
        <tissue evidence="2">Leaf</tissue>
    </source>
</reference>
<dbReference type="AlphaFoldDB" id="A0A2I0K3E4"/>
<evidence type="ECO:0000256" key="1">
    <source>
        <dbReference type="SAM" id="Coils"/>
    </source>
</evidence>